<evidence type="ECO:0000256" key="2">
    <source>
        <dbReference type="ARBA" id="ARBA00022692"/>
    </source>
</evidence>
<dbReference type="STRING" id="1399860.A0A2C5Y4R7"/>
<dbReference type="PANTHER" id="PTHR37451">
    <property type="entry name" value="MARVEL DOMAIN"/>
    <property type="match status" value="1"/>
</dbReference>
<dbReference type="PANTHER" id="PTHR37451:SF1">
    <property type="entry name" value="MARVEL DOMAIN-CONTAINING PROTEIN"/>
    <property type="match status" value="1"/>
</dbReference>
<evidence type="ECO:0000256" key="1">
    <source>
        <dbReference type="ARBA" id="ARBA00004141"/>
    </source>
</evidence>
<evidence type="ECO:0000259" key="6">
    <source>
        <dbReference type="Pfam" id="PF01284"/>
    </source>
</evidence>
<evidence type="ECO:0000313" key="7">
    <source>
        <dbReference type="EMBL" id="PHH62676.1"/>
    </source>
</evidence>
<evidence type="ECO:0000256" key="3">
    <source>
        <dbReference type="ARBA" id="ARBA00022989"/>
    </source>
</evidence>
<accession>A0A2C5Y4R7</accession>
<evidence type="ECO:0000256" key="4">
    <source>
        <dbReference type="ARBA" id="ARBA00023136"/>
    </source>
</evidence>
<evidence type="ECO:0000256" key="5">
    <source>
        <dbReference type="SAM" id="Phobius"/>
    </source>
</evidence>
<comment type="caution">
    <text evidence="7">The sequence shown here is derived from an EMBL/GenBank/DDBJ whole genome shotgun (WGS) entry which is preliminary data.</text>
</comment>
<keyword evidence="4 5" id="KW-0472">Membrane</keyword>
<dbReference type="AlphaFoldDB" id="A0A2C5Y4R7"/>
<keyword evidence="3 5" id="KW-1133">Transmembrane helix</keyword>
<dbReference type="EMBL" id="NJET01000066">
    <property type="protein sequence ID" value="PHH62676.1"/>
    <property type="molecule type" value="Genomic_DNA"/>
</dbReference>
<feature type="transmembrane region" description="Helical" evidence="5">
    <location>
        <begin position="41"/>
        <end position="65"/>
    </location>
</feature>
<name>A0A2C5Y4R7_9HYPO</name>
<sequence>MVLRIINIGQGVVGLLIVVELGLTGYAIFIQRSQPSTDASFFFMLFNSIWSVLALFFLTIIPLVYSYAHHNIVAILVLASTALSWLAGSIAVAAILGPLSKSGKPMYSLAKPIVAFSFFIWAVFMLLASLEVLGLLKGAYRSDLLGGVEMGEMERQRAT</sequence>
<feature type="transmembrane region" description="Helical" evidence="5">
    <location>
        <begin position="12"/>
        <end position="29"/>
    </location>
</feature>
<dbReference type="OrthoDB" id="2117453at2759"/>
<feature type="transmembrane region" description="Helical" evidence="5">
    <location>
        <begin position="72"/>
        <end position="96"/>
    </location>
</feature>
<dbReference type="InterPro" id="IPR008253">
    <property type="entry name" value="Marvel"/>
</dbReference>
<keyword evidence="8" id="KW-1185">Reference proteome</keyword>
<reference evidence="7 8" key="1">
    <citation type="submission" date="2017-06" db="EMBL/GenBank/DDBJ databases">
        <title>Ant-infecting Ophiocordyceps genomes reveal a high diversity of potential behavioral manipulation genes and a possible major role for enterotoxins.</title>
        <authorList>
            <person name="De Bekker C."/>
            <person name="Evans H.C."/>
            <person name="Brachmann A."/>
            <person name="Hughes D.P."/>
        </authorList>
    </citation>
    <scope>NUCLEOTIDE SEQUENCE [LARGE SCALE GENOMIC DNA]</scope>
    <source>
        <strain evidence="7 8">Map64</strain>
    </source>
</reference>
<dbReference type="Proteomes" id="UP000226192">
    <property type="component" value="Unassembled WGS sequence"/>
</dbReference>
<gene>
    <name evidence="7" type="ORF">CDD81_6822</name>
</gene>
<organism evidence="7 8">
    <name type="scientific">Ophiocordyceps australis</name>
    <dbReference type="NCBI Taxonomy" id="1399860"/>
    <lineage>
        <taxon>Eukaryota</taxon>
        <taxon>Fungi</taxon>
        <taxon>Dikarya</taxon>
        <taxon>Ascomycota</taxon>
        <taxon>Pezizomycotina</taxon>
        <taxon>Sordariomycetes</taxon>
        <taxon>Hypocreomycetidae</taxon>
        <taxon>Hypocreales</taxon>
        <taxon>Ophiocordycipitaceae</taxon>
        <taxon>Ophiocordyceps</taxon>
    </lineage>
</organism>
<keyword evidence="2 5" id="KW-0812">Transmembrane</keyword>
<proteinExistence type="predicted"/>
<dbReference type="Pfam" id="PF01284">
    <property type="entry name" value="MARVEL"/>
    <property type="match status" value="1"/>
</dbReference>
<feature type="domain" description="MARVEL" evidence="6">
    <location>
        <begin position="14"/>
        <end position="128"/>
    </location>
</feature>
<comment type="subcellular location">
    <subcellularLocation>
        <location evidence="1">Membrane</location>
        <topology evidence="1">Multi-pass membrane protein</topology>
    </subcellularLocation>
</comment>
<protein>
    <recommendedName>
        <fullName evidence="6">MARVEL domain-containing protein</fullName>
    </recommendedName>
</protein>
<evidence type="ECO:0000313" key="8">
    <source>
        <dbReference type="Proteomes" id="UP000226192"/>
    </source>
</evidence>
<feature type="transmembrane region" description="Helical" evidence="5">
    <location>
        <begin position="116"/>
        <end position="136"/>
    </location>
</feature>
<dbReference type="GO" id="GO:0016020">
    <property type="term" value="C:membrane"/>
    <property type="evidence" value="ECO:0007669"/>
    <property type="project" value="UniProtKB-SubCell"/>
</dbReference>